<dbReference type="eggNOG" id="arCOG00324">
    <property type="taxonomic scope" value="Archaea"/>
</dbReference>
<proteinExistence type="predicted"/>
<protein>
    <submittedName>
        <fullName evidence="2">Histone deacetylase superfamily</fullName>
    </submittedName>
</protein>
<dbReference type="AlphaFoldDB" id="I3TE30"/>
<dbReference type="InterPro" id="IPR023801">
    <property type="entry name" value="His_deacetylse_dom"/>
</dbReference>
<evidence type="ECO:0000313" key="2">
    <source>
        <dbReference type="EMBL" id="AFK51018.1"/>
    </source>
</evidence>
<dbReference type="InterPro" id="IPR023696">
    <property type="entry name" value="Ureohydrolase_dom_sf"/>
</dbReference>
<sequence length="342" mass="38023">MLEVIITRSSLTKHRPWFDHPENPGRVSKILDTLKRMGSVTYRVWSDVTDIGEAVDVASRVHSRDYIERLIDISKRGTALLDGDTYIASDSLELALESFLLSYRFASELRGVSFLVIRPPGHHAGKRGRTRGVSSNGFCLLNNAAAGVLGFRHRGFKNIAILDFDVHYGNGTMEIFYRERILHIDLHQHPDTLYPYTGYPDEIGEGEGFGFKANFVFQPYTGDDSYTAALDYVGDLLSRYQPDALVVSAGFDGYADDGLADLSLSEASYYRLGRLVKDLGVPTLVVLEGGYTRGLEEGFRAFIEGLAGLDKSYTPTTSPRGVARFNEQVNRGVYEQLAKRVG</sequence>
<dbReference type="SUPFAM" id="SSF52768">
    <property type="entry name" value="Arginase/deacetylase"/>
    <property type="match status" value="1"/>
</dbReference>
<dbReference type="CDD" id="cd10001">
    <property type="entry name" value="HDAC_classII_APAH"/>
    <property type="match status" value="1"/>
</dbReference>
<dbReference type="Gene3D" id="3.40.800.20">
    <property type="entry name" value="Histone deacetylase domain"/>
    <property type="match status" value="1"/>
</dbReference>
<reference evidence="2 3" key="1">
    <citation type="journal article" date="2012" name="J. Bacteriol.">
        <title>Complete genome sequence of the hyperthermophilic cellulolytic Crenarchaeon 'Thermogladius cellulolyticus' 1633.</title>
        <authorList>
            <person name="Mardanov A.V."/>
            <person name="Kochetkova T.V."/>
            <person name="Beletsky A.V."/>
            <person name="Bonch-Osmolovskaya E.A."/>
            <person name="Ravin N.V."/>
            <person name="Skryabin K.G."/>
        </authorList>
    </citation>
    <scope>NUCLEOTIDE SEQUENCE [LARGE SCALE GENOMIC DNA]</scope>
    <source>
        <strain evidence="3">DSM 22663 / VKM B-2946 / 1633</strain>
    </source>
</reference>
<dbReference type="EMBL" id="CP003531">
    <property type="protein sequence ID" value="AFK51018.1"/>
    <property type="molecule type" value="Genomic_DNA"/>
</dbReference>
<dbReference type="Pfam" id="PF00850">
    <property type="entry name" value="Hist_deacetyl"/>
    <property type="match status" value="1"/>
</dbReference>
<dbReference type="PRINTS" id="PR01270">
    <property type="entry name" value="HDASUPER"/>
</dbReference>
<dbReference type="OrthoDB" id="147549at2157"/>
<dbReference type="GO" id="GO:0004407">
    <property type="term" value="F:histone deacetylase activity"/>
    <property type="evidence" value="ECO:0007669"/>
    <property type="project" value="TreeGrafter"/>
</dbReference>
<evidence type="ECO:0000313" key="3">
    <source>
        <dbReference type="Proteomes" id="UP000005270"/>
    </source>
</evidence>
<organism evidence="2 3">
    <name type="scientific">Thermogladius calderae (strain DSM 22663 / VKM B-2946 / 1633)</name>
    <dbReference type="NCBI Taxonomy" id="1184251"/>
    <lineage>
        <taxon>Archaea</taxon>
        <taxon>Thermoproteota</taxon>
        <taxon>Thermoprotei</taxon>
        <taxon>Desulfurococcales</taxon>
        <taxon>Desulfurococcaceae</taxon>
        <taxon>Thermogladius</taxon>
    </lineage>
</organism>
<dbReference type="KEGG" id="thg:TCELL_0593"/>
<accession>I3TE30</accession>
<keyword evidence="3" id="KW-1185">Reference proteome</keyword>
<name>I3TE30_THEC1</name>
<dbReference type="Proteomes" id="UP000005270">
    <property type="component" value="Chromosome"/>
</dbReference>
<dbReference type="PANTHER" id="PTHR10625">
    <property type="entry name" value="HISTONE DEACETYLASE HDAC1-RELATED"/>
    <property type="match status" value="1"/>
</dbReference>
<dbReference type="InParanoid" id="I3TE30"/>
<dbReference type="GO" id="GO:0040029">
    <property type="term" value="P:epigenetic regulation of gene expression"/>
    <property type="evidence" value="ECO:0007669"/>
    <property type="project" value="TreeGrafter"/>
</dbReference>
<dbReference type="GeneID" id="13012897"/>
<evidence type="ECO:0000259" key="1">
    <source>
        <dbReference type="Pfam" id="PF00850"/>
    </source>
</evidence>
<feature type="domain" description="Histone deacetylase" evidence="1">
    <location>
        <begin position="20"/>
        <end position="297"/>
    </location>
</feature>
<dbReference type="STRING" id="1184251.TCELL_0593"/>
<dbReference type="InterPro" id="IPR037138">
    <property type="entry name" value="His_deacetylse_dom_sf"/>
</dbReference>
<dbReference type="PANTHER" id="PTHR10625:SF10">
    <property type="entry name" value="HISTONE DEACETYLASE HDAC1"/>
    <property type="match status" value="1"/>
</dbReference>
<dbReference type="RefSeq" id="WP_014737268.1">
    <property type="nucleotide sequence ID" value="NC_017954.1"/>
</dbReference>
<gene>
    <name evidence="2" type="ordered locus">TCELL_0593</name>
</gene>
<dbReference type="InterPro" id="IPR000286">
    <property type="entry name" value="HDACs"/>
</dbReference>
<dbReference type="HOGENOM" id="CLU_007727_8_0_2"/>